<proteinExistence type="inferred from homology"/>
<dbReference type="GeneID" id="106746555"/>
<evidence type="ECO:0000256" key="7">
    <source>
        <dbReference type="ARBA" id="ARBA00022989"/>
    </source>
</evidence>
<evidence type="ECO:0000256" key="11">
    <source>
        <dbReference type="SAM" id="Phobius"/>
    </source>
</evidence>
<dbReference type="RefSeq" id="XP_014478736.1">
    <property type="nucleotide sequence ID" value="XM_014623250.1"/>
</dbReference>
<dbReference type="PANTHER" id="PTHR45828:SF38">
    <property type="entry name" value="FERRIC-CHELATE REDUCTASE 1 HOMOLOG-RELATED"/>
    <property type="match status" value="1"/>
</dbReference>
<keyword evidence="8" id="KW-0408">Iron</keyword>
<dbReference type="Proteomes" id="UP000515204">
    <property type="component" value="Unplaced"/>
</dbReference>
<sequence>MSRTLLLLTIGVLAKVLGLPNGAPPETCSDLMPHHPGISPQSSYLPYQVLPAAGQGRVRLILGSPQGLAYEGFMIFARDIETGDYIGEFANLPDSAKFVECTQGVQNAVTHTNTNKKQNLELDWKAPVDYEGTIIFNSTFAQDYSTYWVGVESPRVNVFKRSIEVLASTTPITTYRTTTPPYFSPTDYTPKVEEDPFYTGCHTTKNCFGAPDGCIKSKDCVAAVAVIVQGDQYLFEMQAREKAKYVAVGLSDDKNMGDDSVVECANEDGEIALHMSWNSGKHNTRHATPEGAVQLESRAIRDGAIYCKFRRDKLTVVHERKYDLVNTPYHLLVAAGTELRANGVAYHNLVYLPTGASKKLSDVGEWTAASDILIRVHGALMLASWIGTASIGMLLARYYRQTWVNSQLCGKDHWFAWHRFFMVLTWSMTIAAFVIIFVELGSWSSATIHASVGLATTILCFIQPFMAAMRPHPGAPRRALFNWVHWFVGNVAKICGLIAIFFAVRLNKAKLPEWFDWILTAYVVFHILIHLILTFLGCASDRLSRERQTSQRANSFPMKEFLHSHGVSTVHLDARRDAPHSGMRKFIFAVYFVVVAAFVAALVVITVLAPIEETWATFTNTISNY</sequence>
<evidence type="ECO:0000256" key="5">
    <source>
        <dbReference type="ARBA" id="ARBA00022692"/>
    </source>
</evidence>
<comment type="cofactor">
    <cofactor evidence="1">
        <name>heme b</name>
        <dbReference type="ChEBI" id="CHEBI:60344"/>
    </cofactor>
</comment>
<feature type="transmembrane region" description="Helical" evidence="11">
    <location>
        <begin position="446"/>
        <end position="468"/>
    </location>
</feature>
<evidence type="ECO:0000313" key="17">
    <source>
        <dbReference type="RefSeq" id="XP_014478735.1"/>
    </source>
</evidence>
<evidence type="ECO:0000256" key="2">
    <source>
        <dbReference type="ARBA" id="ARBA00004141"/>
    </source>
</evidence>
<dbReference type="CDD" id="cd08760">
    <property type="entry name" value="Cyt_b561_FRRS1_like"/>
    <property type="match status" value="1"/>
</dbReference>
<dbReference type="RefSeq" id="XP_014478737.1">
    <property type="nucleotide sequence ID" value="XM_014623251.1"/>
</dbReference>
<evidence type="ECO:0000256" key="3">
    <source>
        <dbReference type="ARBA" id="ARBA00009195"/>
    </source>
</evidence>
<reference evidence="17 18" key="1">
    <citation type="submission" date="2025-04" db="UniProtKB">
        <authorList>
            <consortium name="RefSeq"/>
        </authorList>
    </citation>
    <scope>IDENTIFICATION</scope>
</reference>
<dbReference type="Pfam" id="PF03351">
    <property type="entry name" value="DOMON"/>
    <property type="match status" value="1"/>
</dbReference>
<dbReference type="InterPro" id="IPR006593">
    <property type="entry name" value="Cyt_b561/ferric_Rdtase_TM"/>
</dbReference>
<keyword evidence="16" id="KW-1185">Reference proteome</keyword>
<feature type="domain" description="DOMON" evidence="13">
    <location>
        <begin position="218"/>
        <end position="336"/>
    </location>
</feature>
<dbReference type="RefSeq" id="XP_014478740.1">
    <property type="nucleotide sequence ID" value="XM_014623254.1"/>
</dbReference>
<dbReference type="Pfam" id="PF02014">
    <property type="entry name" value="Reeler"/>
    <property type="match status" value="1"/>
</dbReference>
<keyword evidence="9 11" id="KW-0472">Membrane</keyword>
<keyword evidence="10" id="KW-0325">Glycoprotein</keyword>
<dbReference type="InterPro" id="IPR002861">
    <property type="entry name" value="Reeler_dom"/>
</dbReference>
<evidence type="ECO:0000256" key="6">
    <source>
        <dbReference type="ARBA" id="ARBA00022982"/>
    </source>
</evidence>
<feature type="transmembrane region" description="Helical" evidence="11">
    <location>
        <begin position="586"/>
        <end position="611"/>
    </location>
</feature>
<feature type="transmembrane region" description="Helical" evidence="11">
    <location>
        <begin position="420"/>
        <end position="440"/>
    </location>
</feature>
<dbReference type="KEGG" id="dqu:106746555"/>
<evidence type="ECO:0000256" key="4">
    <source>
        <dbReference type="ARBA" id="ARBA00022448"/>
    </source>
</evidence>
<dbReference type="Gene3D" id="1.20.120.1770">
    <property type="match status" value="1"/>
</dbReference>
<accession>A0A6P3XL95</accession>
<dbReference type="PROSITE" id="PS51019">
    <property type="entry name" value="REELIN"/>
    <property type="match status" value="1"/>
</dbReference>
<dbReference type="InterPro" id="IPR051237">
    <property type="entry name" value="Ferric-chelate_Red/DefProt"/>
</dbReference>
<feature type="transmembrane region" description="Helical" evidence="11">
    <location>
        <begin position="480"/>
        <end position="502"/>
    </location>
</feature>
<evidence type="ECO:0000313" key="20">
    <source>
        <dbReference type="RefSeq" id="XP_014478738.1"/>
    </source>
</evidence>
<feature type="domain" description="Cytochrome b561" evidence="14">
    <location>
        <begin position="340"/>
        <end position="539"/>
    </location>
</feature>
<feature type="transmembrane region" description="Helical" evidence="11">
    <location>
        <begin position="379"/>
        <end position="399"/>
    </location>
</feature>
<feature type="signal peptide" evidence="12">
    <location>
        <begin position="1"/>
        <end position="18"/>
    </location>
</feature>
<evidence type="ECO:0000256" key="12">
    <source>
        <dbReference type="SAM" id="SignalP"/>
    </source>
</evidence>
<dbReference type="SMART" id="SM00664">
    <property type="entry name" value="DoH"/>
    <property type="match status" value="1"/>
</dbReference>
<name>A0A6P3XL95_DINQU</name>
<evidence type="ECO:0000313" key="18">
    <source>
        <dbReference type="RefSeq" id="XP_014478736.1"/>
    </source>
</evidence>
<dbReference type="InterPro" id="IPR005018">
    <property type="entry name" value="DOMON_domain"/>
</dbReference>
<keyword evidence="6" id="KW-0249">Electron transport</keyword>
<feature type="chain" id="PRO_5044646766" evidence="12">
    <location>
        <begin position="19"/>
        <end position="625"/>
    </location>
</feature>
<feature type="transmembrane region" description="Helical" evidence="11">
    <location>
        <begin position="514"/>
        <end position="538"/>
    </location>
</feature>
<evidence type="ECO:0000256" key="9">
    <source>
        <dbReference type="ARBA" id="ARBA00023136"/>
    </source>
</evidence>
<evidence type="ECO:0000259" key="15">
    <source>
        <dbReference type="PROSITE" id="PS51019"/>
    </source>
</evidence>
<evidence type="ECO:0000313" key="21">
    <source>
        <dbReference type="RefSeq" id="XP_014478740.1"/>
    </source>
</evidence>
<dbReference type="GO" id="GO:0016020">
    <property type="term" value="C:membrane"/>
    <property type="evidence" value="ECO:0007669"/>
    <property type="project" value="UniProtKB-SubCell"/>
</dbReference>
<dbReference type="PANTHER" id="PTHR45828">
    <property type="entry name" value="CYTOCHROME B561/FERRIC REDUCTASE TRANSMEMBRANE"/>
    <property type="match status" value="1"/>
</dbReference>
<evidence type="ECO:0000313" key="16">
    <source>
        <dbReference type="Proteomes" id="UP000515204"/>
    </source>
</evidence>
<organism evidence="16 20">
    <name type="scientific">Dinoponera quadriceps</name>
    <name type="common">South American ant</name>
    <dbReference type="NCBI Taxonomy" id="609295"/>
    <lineage>
        <taxon>Eukaryota</taxon>
        <taxon>Metazoa</taxon>
        <taxon>Ecdysozoa</taxon>
        <taxon>Arthropoda</taxon>
        <taxon>Hexapoda</taxon>
        <taxon>Insecta</taxon>
        <taxon>Pterygota</taxon>
        <taxon>Neoptera</taxon>
        <taxon>Endopterygota</taxon>
        <taxon>Hymenoptera</taxon>
        <taxon>Apocrita</taxon>
        <taxon>Aculeata</taxon>
        <taxon>Formicoidea</taxon>
        <taxon>Formicidae</taxon>
        <taxon>Ponerinae</taxon>
        <taxon>Ponerini</taxon>
        <taxon>Dinoponera</taxon>
    </lineage>
</organism>
<feature type="domain" description="Reelin" evidence="15">
    <location>
        <begin position="5"/>
        <end position="171"/>
    </location>
</feature>
<dbReference type="RefSeq" id="XP_014478738.1">
    <property type="nucleotide sequence ID" value="XM_014623252.1"/>
</dbReference>
<keyword evidence="7 11" id="KW-1133">Transmembrane helix</keyword>
<evidence type="ECO:0000256" key="10">
    <source>
        <dbReference type="ARBA" id="ARBA00023180"/>
    </source>
</evidence>
<dbReference type="PROSITE" id="PS50939">
    <property type="entry name" value="CYTOCHROME_B561"/>
    <property type="match status" value="1"/>
</dbReference>
<dbReference type="PROSITE" id="PS50836">
    <property type="entry name" value="DOMON"/>
    <property type="match status" value="1"/>
</dbReference>
<evidence type="ECO:0000256" key="8">
    <source>
        <dbReference type="ARBA" id="ARBA00023004"/>
    </source>
</evidence>
<gene>
    <name evidence="17 18 19 20 21" type="primary">LOC106746555</name>
</gene>
<evidence type="ECO:0000256" key="1">
    <source>
        <dbReference type="ARBA" id="ARBA00001970"/>
    </source>
</evidence>
<protein>
    <submittedName>
        <fullName evidence="17 18">Ferric-chelate reductase 1 homolog</fullName>
    </submittedName>
</protein>
<dbReference type="AlphaFoldDB" id="A0A6P3XL95"/>
<dbReference type="CDD" id="cd08544">
    <property type="entry name" value="Reeler"/>
    <property type="match status" value="1"/>
</dbReference>
<dbReference type="Gene3D" id="2.60.40.4060">
    <property type="entry name" value="Reeler domain"/>
    <property type="match status" value="1"/>
</dbReference>
<evidence type="ECO:0000313" key="19">
    <source>
        <dbReference type="RefSeq" id="XP_014478737.1"/>
    </source>
</evidence>
<dbReference type="CDD" id="cd09628">
    <property type="entry name" value="DOMON_SDR_2_like"/>
    <property type="match status" value="1"/>
</dbReference>
<comment type="similarity">
    <text evidence="3">Belongs to the FRRS1 family.</text>
</comment>
<dbReference type="GO" id="GO:0140571">
    <property type="term" value="F:transmembrane ascorbate ferrireductase activity"/>
    <property type="evidence" value="ECO:0007669"/>
    <property type="project" value="TreeGrafter"/>
</dbReference>
<evidence type="ECO:0000259" key="14">
    <source>
        <dbReference type="PROSITE" id="PS50939"/>
    </source>
</evidence>
<keyword evidence="5 11" id="KW-0812">Transmembrane</keyword>
<dbReference type="RefSeq" id="XP_014478735.1">
    <property type="nucleotide sequence ID" value="XM_014623249.1"/>
</dbReference>
<dbReference type="OrthoDB" id="6372137at2759"/>
<keyword evidence="4" id="KW-0813">Transport</keyword>
<comment type="subcellular location">
    <subcellularLocation>
        <location evidence="2">Membrane</location>
        <topology evidence="2">Multi-pass membrane protein</topology>
    </subcellularLocation>
</comment>
<keyword evidence="12" id="KW-0732">Signal</keyword>
<dbReference type="InterPro" id="IPR042307">
    <property type="entry name" value="Reeler_sf"/>
</dbReference>
<dbReference type="SMART" id="SM00665">
    <property type="entry name" value="B561"/>
    <property type="match status" value="1"/>
</dbReference>
<evidence type="ECO:0000259" key="13">
    <source>
        <dbReference type="PROSITE" id="PS50836"/>
    </source>
</evidence>